<gene>
    <name evidence="1" type="ORF">pepv_094</name>
</gene>
<sequence>MIVTILFLIMFFICTVYSYHYLKPWIFYVEREIT</sequence>
<reference evidence="1 2" key="1">
    <citation type="journal article" date="2014" name="BMC Genomics">
        <title>The complete genome sequences of poxviruses isolated from a penguin and a pigeon in South Africa and comparison to other sequenced avipoxviruses.</title>
        <authorList>
            <person name="Offerman K."/>
            <person name="Carulei O."/>
            <person name="van der Walt A.P."/>
            <person name="Douglass N."/>
            <person name="Williamson A.L."/>
        </authorList>
    </citation>
    <scope>NUCLEOTIDE SEQUENCE [LARGE SCALE GENOMIC DNA]</scope>
    <source>
        <strain evidence="1">PSan92</strain>
    </source>
</reference>
<dbReference type="GeneID" id="19738098"/>
<keyword evidence="2" id="KW-1185">Reference proteome</keyword>
<accession>A0A068EEZ1</accession>
<dbReference type="EMBL" id="KJ859677">
    <property type="protein sequence ID" value="AID46829.1"/>
    <property type="molecule type" value="Genomic_DNA"/>
</dbReference>
<organism evidence="1 2">
    <name type="scientific">Penguinpox virus</name>
    <dbReference type="NCBI Taxonomy" id="648998"/>
    <lineage>
        <taxon>Viruses</taxon>
        <taxon>Varidnaviria</taxon>
        <taxon>Bamfordvirae</taxon>
        <taxon>Nucleocytoviricota</taxon>
        <taxon>Pokkesviricetes</taxon>
        <taxon>Chitovirales</taxon>
        <taxon>Poxviridae</taxon>
        <taxon>Chordopoxvirinae</taxon>
        <taxon>Avipoxvirus</taxon>
        <taxon>Avipoxvirus penguinpox</taxon>
    </lineage>
</organism>
<evidence type="ECO:0000313" key="2">
    <source>
        <dbReference type="Proteomes" id="UP000140838"/>
    </source>
</evidence>
<evidence type="ECO:0000313" key="1">
    <source>
        <dbReference type="EMBL" id="AID46829.1"/>
    </source>
</evidence>
<dbReference type="KEGG" id="vg:19738098"/>
<protein>
    <submittedName>
        <fullName evidence="1">Uncharacterized protein</fullName>
    </submittedName>
</protein>
<name>A0A068EEZ1_9POXV</name>
<dbReference type="RefSeq" id="YP_009046087.1">
    <property type="nucleotide sequence ID" value="NC_024446.1"/>
</dbReference>
<proteinExistence type="predicted"/>
<dbReference type="Proteomes" id="UP000140838">
    <property type="component" value="Genome"/>
</dbReference>